<evidence type="ECO:0000256" key="4">
    <source>
        <dbReference type="ARBA" id="ARBA00022543"/>
    </source>
</evidence>
<name>A0A835BC95_9POAL</name>
<evidence type="ECO:0000256" key="7">
    <source>
        <dbReference type="ARBA" id="ARBA00023015"/>
    </source>
</evidence>
<dbReference type="PROSITE" id="PS50109">
    <property type="entry name" value="HIS_KIN"/>
    <property type="match status" value="1"/>
</dbReference>
<evidence type="ECO:0000256" key="2">
    <source>
        <dbReference type="ARBA" id="ARBA00008235"/>
    </source>
</evidence>
<feature type="domain" description="Histidine kinase" evidence="13">
    <location>
        <begin position="961"/>
        <end position="1181"/>
    </location>
</feature>
<dbReference type="Pfam" id="PF00360">
    <property type="entry name" value="PHY"/>
    <property type="match status" value="1"/>
</dbReference>
<dbReference type="InterPro" id="IPR005467">
    <property type="entry name" value="His_kinase_dom"/>
</dbReference>
<dbReference type="SMART" id="SM00065">
    <property type="entry name" value="GAF"/>
    <property type="match status" value="1"/>
</dbReference>
<dbReference type="InterPro" id="IPR012129">
    <property type="entry name" value="Phytochrome_A-E"/>
</dbReference>
<organism evidence="15 16">
    <name type="scientific">Digitaria exilis</name>
    <dbReference type="NCBI Taxonomy" id="1010633"/>
    <lineage>
        <taxon>Eukaryota</taxon>
        <taxon>Viridiplantae</taxon>
        <taxon>Streptophyta</taxon>
        <taxon>Embryophyta</taxon>
        <taxon>Tracheophyta</taxon>
        <taxon>Spermatophyta</taxon>
        <taxon>Magnoliopsida</taxon>
        <taxon>Liliopsida</taxon>
        <taxon>Poales</taxon>
        <taxon>Poaceae</taxon>
        <taxon>PACMAD clade</taxon>
        <taxon>Panicoideae</taxon>
        <taxon>Panicodae</taxon>
        <taxon>Paniceae</taxon>
        <taxon>Anthephorinae</taxon>
        <taxon>Digitaria</taxon>
    </lineage>
</organism>
<dbReference type="InterPro" id="IPR003018">
    <property type="entry name" value="GAF"/>
</dbReference>
<keyword evidence="6 10" id="KW-0157">Chromophore</keyword>
<evidence type="ECO:0000313" key="16">
    <source>
        <dbReference type="Proteomes" id="UP000636709"/>
    </source>
</evidence>
<evidence type="ECO:0000256" key="1">
    <source>
        <dbReference type="ARBA" id="ARBA00002479"/>
    </source>
</evidence>
<dbReference type="OrthoDB" id="2015534at2759"/>
<dbReference type="SMART" id="SM00387">
    <property type="entry name" value="HATPase_c"/>
    <property type="match status" value="1"/>
</dbReference>
<dbReference type="GO" id="GO:0009881">
    <property type="term" value="F:photoreceptor activity"/>
    <property type="evidence" value="ECO:0007669"/>
    <property type="project" value="UniProtKB-KW"/>
</dbReference>
<comment type="caution">
    <text evidence="15">The sequence shown here is derived from an EMBL/GenBank/DDBJ whole genome shotgun (WGS) entry which is preliminary data.</text>
</comment>
<dbReference type="FunFam" id="3.30.450.270:FF:000001">
    <property type="entry name" value="Phytochrome"/>
    <property type="match status" value="1"/>
</dbReference>
<feature type="domain" description="PAS" evidence="14">
    <location>
        <begin position="810"/>
        <end position="891"/>
    </location>
</feature>
<dbReference type="Pfam" id="PF00512">
    <property type="entry name" value="HisKA"/>
    <property type="match status" value="1"/>
</dbReference>
<dbReference type="CDD" id="cd00082">
    <property type="entry name" value="HisKA"/>
    <property type="match status" value="1"/>
</dbReference>
<dbReference type="Pfam" id="PF01590">
    <property type="entry name" value="GAF"/>
    <property type="match status" value="1"/>
</dbReference>
<dbReference type="InterPro" id="IPR013515">
    <property type="entry name" value="Phytochrome_cen-reg"/>
</dbReference>
<dbReference type="PIRSF" id="PIRSF000084">
    <property type="entry name" value="Phytochrome"/>
    <property type="match status" value="1"/>
</dbReference>
<evidence type="ECO:0000256" key="9">
    <source>
        <dbReference type="ARBA" id="ARBA00023170"/>
    </source>
</evidence>
<dbReference type="GO" id="GO:0017006">
    <property type="term" value="P:protein-tetrapyrrole linkage"/>
    <property type="evidence" value="ECO:0007669"/>
    <property type="project" value="InterPro"/>
</dbReference>
<dbReference type="GO" id="GO:0009585">
    <property type="term" value="P:red, far-red light phototransduction"/>
    <property type="evidence" value="ECO:0007669"/>
    <property type="project" value="InterPro"/>
</dbReference>
<dbReference type="GO" id="GO:0000155">
    <property type="term" value="F:phosphorelay sensor kinase activity"/>
    <property type="evidence" value="ECO:0007669"/>
    <property type="project" value="InterPro"/>
</dbReference>
<dbReference type="InterPro" id="IPR013767">
    <property type="entry name" value="PAS_fold"/>
</dbReference>
<dbReference type="InterPro" id="IPR000014">
    <property type="entry name" value="PAS"/>
</dbReference>
<gene>
    <name evidence="15" type="ORF">HU200_039428</name>
</gene>
<dbReference type="Gene3D" id="3.30.450.20">
    <property type="entry name" value="PAS domain"/>
    <property type="match status" value="3"/>
</dbReference>
<dbReference type="PRINTS" id="PR01033">
    <property type="entry name" value="PHYTOCHROME"/>
</dbReference>
<dbReference type="Gene3D" id="3.30.450.40">
    <property type="match status" value="1"/>
</dbReference>
<feature type="domain" description="PAS" evidence="14">
    <location>
        <begin position="639"/>
        <end position="709"/>
    </location>
</feature>
<comment type="function">
    <text evidence="1">Regulatory photoreceptor which exists in two forms that are reversibly interconvertible by light: the Pr form that absorbs maximally in the red region of the spectrum and the Pfr form that absorbs maximally in the far-red region. Photoconversion of Pr to Pfr induces an array of morphogenic responses, whereas reconversion of Pfr to Pr cancels the induction of those responses. Pfr controls the expression of a number of nuclear genes including those encoding the small subunit of ribulose-bisphosphate carboxylase, chlorophyll A/B binding protein, protochlorophyllide reductase, rRNA, etc. It also controls the expression of its own gene(s) in a negative feedback fashion.</text>
</comment>
<dbReference type="PANTHER" id="PTHR47876">
    <property type="entry name" value="OS08G0260000 PROTEIN"/>
    <property type="match status" value="1"/>
</dbReference>
<dbReference type="EMBL" id="JACEFO010001932">
    <property type="protein sequence ID" value="KAF8692760.1"/>
    <property type="molecule type" value="Genomic_DNA"/>
</dbReference>
<feature type="compositionally biased region" description="Low complexity" evidence="11">
    <location>
        <begin position="24"/>
        <end position="41"/>
    </location>
</feature>
<keyword evidence="8" id="KW-0804">Transcription</keyword>
<dbReference type="InterPro" id="IPR003594">
    <property type="entry name" value="HATPase_dom"/>
</dbReference>
<evidence type="ECO:0000259" key="13">
    <source>
        <dbReference type="PROSITE" id="PS50109"/>
    </source>
</evidence>
<feature type="binding site" description="covalent" evidence="10">
    <location>
        <position position="344"/>
    </location>
    <ligand>
        <name>phytochromobilin</name>
        <dbReference type="ChEBI" id="CHEBI:189064"/>
    </ligand>
</feature>
<comment type="subunit">
    <text evidence="3">Homodimer.</text>
</comment>
<evidence type="ECO:0000256" key="8">
    <source>
        <dbReference type="ARBA" id="ARBA00023163"/>
    </source>
</evidence>
<proteinExistence type="inferred from homology"/>
<comment type="similarity">
    <text evidence="2">Belongs to the phytochrome family.</text>
</comment>
<keyword evidence="9" id="KW-0675">Receptor</keyword>
<dbReference type="SUPFAM" id="SSF55785">
    <property type="entry name" value="PYP-like sensor domain (PAS domain)"/>
    <property type="match status" value="3"/>
</dbReference>
<dbReference type="Gene3D" id="3.30.450.270">
    <property type="match status" value="1"/>
</dbReference>
<dbReference type="InterPro" id="IPR029016">
    <property type="entry name" value="GAF-like_dom_sf"/>
</dbReference>
<keyword evidence="16" id="KW-1185">Reference proteome</keyword>
<evidence type="ECO:0000256" key="11">
    <source>
        <dbReference type="SAM" id="MobiDB-lite"/>
    </source>
</evidence>
<dbReference type="InterPro" id="IPR043150">
    <property type="entry name" value="Phytochrome_PHY_sf"/>
</dbReference>
<dbReference type="Pfam" id="PF00989">
    <property type="entry name" value="PAS"/>
    <property type="match status" value="2"/>
</dbReference>
<reference evidence="15" key="1">
    <citation type="submission" date="2020-07" db="EMBL/GenBank/DDBJ databases">
        <title>Genome sequence and genetic diversity analysis of an under-domesticated orphan crop, white fonio (Digitaria exilis).</title>
        <authorList>
            <person name="Bennetzen J.L."/>
            <person name="Chen S."/>
            <person name="Ma X."/>
            <person name="Wang X."/>
            <person name="Yssel A.E.J."/>
            <person name="Chaluvadi S.R."/>
            <person name="Johnson M."/>
            <person name="Gangashetty P."/>
            <person name="Hamidou F."/>
            <person name="Sanogo M.D."/>
            <person name="Zwaenepoel A."/>
            <person name="Wallace J."/>
            <person name="Van De Peer Y."/>
            <person name="Van Deynze A."/>
        </authorList>
    </citation>
    <scope>NUCLEOTIDE SEQUENCE</scope>
    <source>
        <tissue evidence="15">Leaves</tissue>
    </source>
</reference>
<evidence type="ECO:0000256" key="10">
    <source>
        <dbReference type="PIRSR" id="PIRSR000084-50"/>
    </source>
</evidence>
<dbReference type="GO" id="GO:0042803">
    <property type="term" value="F:protein homodimerization activity"/>
    <property type="evidence" value="ECO:0007669"/>
    <property type="project" value="InterPro"/>
</dbReference>
<dbReference type="SUPFAM" id="SSF55874">
    <property type="entry name" value="ATPase domain of HSP90 chaperone/DNA topoisomerase II/histidine kinase"/>
    <property type="match status" value="1"/>
</dbReference>
<evidence type="ECO:0000256" key="3">
    <source>
        <dbReference type="ARBA" id="ARBA00011738"/>
    </source>
</evidence>
<dbReference type="GO" id="GO:0006355">
    <property type="term" value="P:regulation of DNA-templated transcription"/>
    <property type="evidence" value="ECO:0007669"/>
    <property type="project" value="InterPro"/>
</dbReference>
<keyword evidence="5" id="KW-0716">Sensory transduction</keyword>
<keyword evidence="4" id="KW-0600">Photoreceptor protein</keyword>
<dbReference type="InterPro" id="IPR013654">
    <property type="entry name" value="PAS_2"/>
</dbReference>
<dbReference type="NCBIfam" id="TIGR00229">
    <property type="entry name" value="sensory_box"/>
    <property type="match status" value="1"/>
</dbReference>
<evidence type="ECO:0000256" key="6">
    <source>
        <dbReference type="ARBA" id="ARBA00022991"/>
    </source>
</evidence>
<dbReference type="GO" id="GO:0009584">
    <property type="term" value="P:detection of visible light"/>
    <property type="evidence" value="ECO:0007669"/>
    <property type="project" value="InterPro"/>
</dbReference>
<dbReference type="SMART" id="SM00091">
    <property type="entry name" value="PAS"/>
    <property type="match status" value="2"/>
</dbReference>
<dbReference type="SMART" id="SM00388">
    <property type="entry name" value="HisKA"/>
    <property type="match status" value="1"/>
</dbReference>
<evidence type="ECO:0000259" key="14">
    <source>
        <dbReference type="PROSITE" id="PS50112"/>
    </source>
</evidence>
<sequence length="1186" mass="132383">MDSRSNDVPCIFWLKYLGQKMSTSRSTQSSSSSNRTHQSSQARILAQTTLDAQLNAEYEESGNSFDYSKLVEAQRTAPSEQQGRSEKVIAYLQHIQRGKLIQPFGCLLALDEKSFRVIAFSENAPEMLTTVSHAVPNVDDPSNLGIGTNVRSLFTDPGATSLQKALGFADVSLLNPILVQCKTSGKAFYAIVHRATGCLVVDFEPVKSTEFLSTPAGALQSYKLAAKAISKIQSLPGGSMEALCNTVVKEVFDLTGYDRVMAYKFHEDEHGEVFAEITKPGMQPYLGLHYPATDIPQASRFLFMKNKVRMICDCRARSVKIIEDDGLSIDISLCGSTLRAAHSCHLQYMENMNSIASLTMSIVVNENEEDGEPKPEQPPQQQKKRLWGLIVCHHESPRYVPFPLRYACEFLAQVFAVHVNKEFELEKQIREKSILRMQTMLSDMLFREASPLSIISGSPNIMDLVRCDGAALLYGDRVWRLQTAPTESQIRDIAFWLSEVHRDSTGLSTDSLQDAGYPGAASLRGMICGMAVAKITSKDIVFWFRSHTAAEIKWAGANHDPSNKDDNRRMHPRFSFKAFLEVVMMKSLPWNDYEMDAIHSLQLILRDTLKDAMKPTQTSGLGNQIGDLKLDGLAELQAVTSQMVRMVETATVPILAVDAHGSVNGWNQKAAELTGLRVDEAIGRHILTLVEDSSVSTVQRMLYLALQGEWTSSCFFNLYFKFNPHKKELNKFLLCINFEYFINQAGREEKEVQFELKTHGSKRDDGPVILVVNACASRDLHDHVVGVCFVAQDMTVHKLAMDKFTRVEGDYKAIVHNPNPLIPPIFGADKFGRCSEWNAAMMKLTGWHRDDVIDKMLLGEVFGSSNASCLLKNKDAFVRLCIIMNSALAGDEAEKAPFGFFDRNGKHIECLLSVNRKINADRVVTAVFCFIHVPSDELQHAMHVQQASEQTAVRRLKAFSYMRHTINKPLSGMLYSREALKNTGLNEEQMRQVHVADSCHRQLNKILTDLDQDNVTQKSSCLDLDMDEFVLQDVVVAAVSQVLIGCQSKGVRVSCNLPERFMKQKVYGDGIRLQQILSDFLNVSVKFSPIGGSVDVSSKLTKNSIGENLHVIDLEFRISHQGTGVPTEIISQIYEEDNKEHSEEAFSLLVSRNLLRLMNGDIRHLREAGKSTFILTAELASAPAAS</sequence>
<keyword evidence="7" id="KW-0805">Transcription regulation</keyword>
<evidence type="ECO:0000256" key="5">
    <source>
        <dbReference type="ARBA" id="ARBA00022606"/>
    </source>
</evidence>
<dbReference type="Proteomes" id="UP000636709">
    <property type="component" value="Unassembled WGS sequence"/>
</dbReference>
<dbReference type="AlphaFoldDB" id="A0A835BC95"/>
<dbReference type="SUPFAM" id="SSF55781">
    <property type="entry name" value="GAF domain-like"/>
    <property type="match status" value="2"/>
</dbReference>
<feature type="region of interest" description="Disordered" evidence="11">
    <location>
        <begin position="24"/>
        <end position="43"/>
    </location>
</feature>
<dbReference type="InterPro" id="IPR036890">
    <property type="entry name" value="HATPase_C_sf"/>
</dbReference>
<evidence type="ECO:0008006" key="17">
    <source>
        <dbReference type="Google" id="ProtNLM"/>
    </source>
</evidence>
<feature type="domain" description="Phytochrome chromophore attachment site" evidence="12">
    <location>
        <begin position="239"/>
        <end position="413"/>
    </location>
</feature>
<dbReference type="InterPro" id="IPR003661">
    <property type="entry name" value="HisK_dim/P_dom"/>
</dbReference>
<dbReference type="InterPro" id="IPR035965">
    <property type="entry name" value="PAS-like_dom_sf"/>
</dbReference>
<evidence type="ECO:0000259" key="12">
    <source>
        <dbReference type="PROSITE" id="PS50046"/>
    </source>
</evidence>
<comment type="PTM">
    <text evidence="10">Contains one covalently linked phytochromobilin chromophore.</text>
</comment>
<dbReference type="InterPro" id="IPR016132">
    <property type="entry name" value="Phyto_chromo_attachment"/>
</dbReference>
<accession>A0A835BC95</accession>
<dbReference type="InterPro" id="IPR001294">
    <property type="entry name" value="Phytochrome"/>
</dbReference>
<evidence type="ECO:0000313" key="15">
    <source>
        <dbReference type="EMBL" id="KAF8692760.1"/>
    </source>
</evidence>
<dbReference type="Pfam" id="PF08446">
    <property type="entry name" value="PAS_2"/>
    <property type="match status" value="1"/>
</dbReference>
<dbReference type="PROSITE" id="PS50112">
    <property type="entry name" value="PAS"/>
    <property type="match status" value="2"/>
</dbReference>
<dbReference type="Gene3D" id="3.30.565.10">
    <property type="entry name" value="Histidine kinase-like ATPase, C-terminal domain"/>
    <property type="match status" value="1"/>
</dbReference>
<dbReference type="CDD" id="cd00130">
    <property type="entry name" value="PAS"/>
    <property type="match status" value="2"/>
</dbReference>
<protein>
    <recommendedName>
        <fullName evidence="17">Phytochrome</fullName>
    </recommendedName>
</protein>
<dbReference type="Pfam" id="PF02518">
    <property type="entry name" value="HATPase_c"/>
    <property type="match status" value="1"/>
</dbReference>
<dbReference type="PROSITE" id="PS50046">
    <property type="entry name" value="PHYTOCHROME_2"/>
    <property type="match status" value="1"/>
</dbReference>
<dbReference type="PANTHER" id="PTHR47876:SF3">
    <property type="entry name" value="PHYTOCHROME 1"/>
    <property type="match status" value="1"/>
</dbReference>